<evidence type="ECO:0000256" key="5">
    <source>
        <dbReference type="ARBA" id="ARBA00022692"/>
    </source>
</evidence>
<evidence type="ECO:0000256" key="1">
    <source>
        <dbReference type="ARBA" id="ARBA00004651"/>
    </source>
</evidence>
<keyword evidence="6 8" id="KW-1133">Transmembrane helix</keyword>
<dbReference type="InterPro" id="IPR056785">
    <property type="entry name" value="YkcA/B-like_C"/>
</dbReference>
<evidence type="ECO:0000256" key="4">
    <source>
        <dbReference type="ARBA" id="ARBA00022679"/>
    </source>
</evidence>
<dbReference type="Pfam" id="PF24878">
    <property type="entry name" value="YkcB_C"/>
    <property type="match status" value="1"/>
</dbReference>
<dbReference type="GO" id="GO:0009103">
    <property type="term" value="P:lipopolysaccharide biosynthetic process"/>
    <property type="evidence" value="ECO:0007669"/>
    <property type="project" value="UniProtKB-ARBA"/>
</dbReference>
<evidence type="ECO:0000256" key="3">
    <source>
        <dbReference type="ARBA" id="ARBA00022676"/>
    </source>
</evidence>
<keyword evidence="12" id="KW-1185">Reference proteome</keyword>
<feature type="transmembrane region" description="Helical" evidence="8">
    <location>
        <begin position="316"/>
        <end position="339"/>
    </location>
</feature>
<protein>
    <submittedName>
        <fullName evidence="11">Glycosyltransferase family 39 protein</fullName>
    </submittedName>
</protein>
<feature type="transmembrane region" description="Helical" evidence="8">
    <location>
        <begin position="179"/>
        <end position="211"/>
    </location>
</feature>
<dbReference type="GO" id="GO:0005886">
    <property type="term" value="C:plasma membrane"/>
    <property type="evidence" value="ECO:0007669"/>
    <property type="project" value="UniProtKB-SubCell"/>
</dbReference>
<keyword evidence="4" id="KW-0808">Transferase</keyword>
<dbReference type="GO" id="GO:0010041">
    <property type="term" value="P:response to iron(III) ion"/>
    <property type="evidence" value="ECO:0007669"/>
    <property type="project" value="TreeGrafter"/>
</dbReference>
<organism evidence="11 12">
    <name type="scientific">Solirubrobacter ginsenosidimutans</name>
    <dbReference type="NCBI Taxonomy" id="490573"/>
    <lineage>
        <taxon>Bacteria</taxon>
        <taxon>Bacillati</taxon>
        <taxon>Actinomycetota</taxon>
        <taxon>Thermoleophilia</taxon>
        <taxon>Solirubrobacterales</taxon>
        <taxon>Solirubrobacteraceae</taxon>
        <taxon>Solirubrobacter</taxon>
    </lineage>
</organism>
<dbReference type="EMBL" id="JAPDOD010000013">
    <property type="protein sequence ID" value="MDA0161685.1"/>
    <property type="molecule type" value="Genomic_DNA"/>
</dbReference>
<evidence type="ECO:0000256" key="8">
    <source>
        <dbReference type="SAM" id="Phobius"/>
    </source>
</evidence>
<sequence length="623" mass="63556">MSAPLVLDGGAALALARPRARTVERVAVGAVFALAAALRFAALGRTPVDPFYDAAVRSMGTSWHAFFVGAFDPSAGLAIDKPPFDLWLQVASTKLFGFGPSALLVPAAVGGTLTVVALYDLLRTLFGSRVALLGAMALAVLPIAVITGRSDTMDSVMAALVVTAFAVAARGLRSGRWGCVVLAGALLGLAFEAKLFEALLPALPLALLWWFGARASRGARVRALLAAGAVGAAVGLAWLVLLTAFGGPQRPWAFGSSDGSAWNAAFVYDGVGRVTAAQPPGVVKSAAAAARGASRIPAGPGPLRLLSAQDELRSRLGIELAAAWASVALVAVTGAWRGLDRPGRAGLAALATWLALGTVLFSLQGALRPRYLEAFDPAIAALLGAAVLLTTARARDGEAAAAGPRARTAAPDDRGDAAWRPRRAAHDHHDGARRVLVGGAVGVALVAVLLSSAVTSVRAVVAHVQDSGTVGALPAARVDRVSAYLRGHQGRARYEFASLATSPAAPLIVHDGRPALVLTAAGRDVVSVPRLARLVAAGQVRTAIVGGGCRTAGCTDLAAWIRAHGVDRSLAAGEPHARTLYALDATPAAGEPRAAAVHARDVMHAAGKPHAHVLYALDPTGAT</sequence>
<accession>A0A9X3S056</accession>
<dbReference type="GO" id="GO:0016763">
    <property type="term" value="F:pentosyltransferase activity"/>
    <property type="evidence" value="ECO:0007669"/>
    <property type="project" value="TreeGrafter"/>
</dbReference>
<gene>
    <name evidence="11" type="ORF">OM076_15510</name>
</gene>
<dbReference type="PANTHER" id="PTHR33908">
    <property type="entry name" value="MANNOSYLTRANSFERASE YKCB-RELATED"/>
    <property type="match status" value="1"/>
</dbReference>
<proteinExistence type="predicted"/>
<comment type="subcellular location">
    <subcellularLocation>
        <location evidence="1">Cell membrane</location>
        <topology evidence="1">Multi-pass membrane protein</topology>
    </subcellularLocation>
</comment>
<evidence type="ECO:0000259" key="10">
    <source>
        <dbReference type="Pfam" id="PF24878"/>
    </source>
</evidence>
<name>A0A9X3S056_9ACTN</name>
<feature type="domain" description="Putative mannosyltransferase YkcA/B-like C-terminal" evidence="10">
    <location>
        <begin position="482"/>
        <end position="564"/>
    </location>
</feature>
<dbReference type="PANTHER" id="PTHR33908:SF3">
    <property type="entry name" value="UNDECAPRENYL PHOSPHATE-ALPHA-4-AMINO-4-DEOXY-L-ARABINOSE ARABINOSYL TRANSFERASE"/>
    <property type="match status" value="1"/>
</dbReference>
<dbReference type="InterPro" id="IPR050297">
    <property type="entry name" value="LipidA_mod_glycosyltrf_83"/>
</dbReference>
<feature type="transmembrane region" description="Helical" evidence="8">
    <location>
        <begin position="223"/>
        <end position="245"/>
    </location>
</feature>
<dbReference type="InterPro" id="IPR038731">
    <property type="entry name" value="RgtA/B/C-like"/>
</dbReference>
<evidence type="ECO:0000313" key="12">
    <source>
        <dbReference type="Proteomes" id="UP001149140"/>
    </source>
</evidence>
<evidence type="ECO:0000259" key="9">
    <source>
        <dbReference type="Pfam" id="PF13231"/>
    </source>
</evidence>
<dbReference type="RefSeq" id="WP_270040900.1">
    <property type="nucleotide sequence ID" value="NZ_JAPDOD010000013.1"/>
</dbReference>
<keyword evidence="2" id="KW-1003">Cell membrane</keyword>
<comment type="caution">
    <text evidence="11">The sequence shown here is derived from an EMBL/GenBank/DDBJ whole genome shotgun (WGS) entry which is preliminary data.</text>
</comment>
<keyword evidence="5 8" id="KW-0812">Transmembrane</keyword>
<feature type="transmembrane region" description="Helical" evidence="8">
    <location>
        <begin position="435"/>
        <end position="454"/>
    </location>
</feature>
<feature type="transmembrane region" description="Helical" evidence="8">
    <location>
        <begin position="26"/>
        <end position="43"/>
    </location>
</feature>
<dbReference type="AlphaFoldDB" id="A0A9X3S056"/>
<evidence type="ECO:0000256" key="6">
    <source>
        <dbReference type="ARBA" id="ARBA00022989"/>
    </source>
</evidence>
<feature type="transmembrane region" description="Helical" evidence="8">
    <location>
        <begin position="345"/>
        <end position="363"/>
    </location>
</feature>
<feature type="domain" description="Glycosyltransferase RgtA/B/C/D-like" evidence="9">
    <location>
        <begin position="80"/>
        <end position="232"/>
    </location>
</feature>
<dbReference type="Pfam" id="PF13231">
    <property type="entry name" value="PMT_2"/>
    <property type="match status" value="1"/>
</dbReference>
<evidence type="ECO:0000313" key="11">
    <source>
        <dbReference type="EMBL" id="MDA0161685.1"/>
    </source>
</evidence>
<feature type="transmembrane region" description="Helical" evidence="8">
    <location>
        <begin position="95"/>
        <end position="118"/>
    </location>
</feature>
<evidence type="ECO:0000256" key="7">
    <source>
        <dbReference type="ARBA" id="ARBA00023136"/>
    </source>
</evidence>
<keyword evidence="3" id="KW-0328">Glycosyltransferase</keyword>
<evidence type="ECO:0000256" key="2">
    <source>
        <dbReference type="ARBA" id="ARBA00022475"/>
    </source>
</evidence>
<keyword evidence="7 8" id="KW-0472">Membrane</keyword>
<dbReference type="Proteomes" id="UP001149140">
    <property type="component" value="Unassembled WGS sequence"/>
</dbReference>
<feature type="transmembrane region" description="Helical" evidence="8">
    <location>
        <begin position="130"/>
        <end position="149"/>
    </location>
</feature>
<reference evidence="11" key="1">
    <citation type="submission" date="2022-10" db="EMBL/GenBank/DDBJ databases">
        <title>The WGS of Solirubrobacter ginsenosidimutans DSM 21036.</title>
        <authorList>
            <person name="Jiang Z."/>
        </authorList>
    </citation>
    <scope>NUCLEOTIDE SEQUENCE</scope>
    <source>
        <strain evidence="11">DSM 21036</strain>
    </source>
</reference>